<dbReference type="OrthoDB" id="187139at2759"/>
<sequence length="390" mass="42008">MAKGNRVSSILFLSCATLLSITRAASFNVLSFGAKPDGRTDSTQPFLKAWASACRSIQPATVYVPRGRYLIKAAVFKGPCRNRITVKIDGTLVAPDNYWALGNSGYWLLFIQVSRLSVIGGTLDAKGAGFWACRQSGKNCPVGARSITFNWVNDGLISGLTSINSQLMHVVVNSCKDVKVQNVRIVAPDLSPNTDGIHVQGSTGVTVTGSSIKTGDDCISIGPGTRNLWMEKIQCGPGHGVSIGSLGRDFNEDGVQNVTLTNSVFTGADNGLRIKAWARPTTAFVSNINFRNIIMKNVDNPIIIDQNYCPNNQGCPRQTSGVKINQVTYQNIRGTSTTQVAVIFDCSPSNPCRGIRLHDIKLTYLNRKAQSFCKNIGGTTKGVIIPESCL</sequence>
<dbReference type="SUPFAM" id="SSF51126">
    <property type="entry name" value="Pectin lyase-like"/>
    <property type="match status" value="1"/>
</dbReference>
<evidence type="ECO:0000256" key="3">
    <source>
        <dbReference type="ARBA" id="ARBA00022512"/>
    </source>
</evidence>
<protein>
    <submittedName>
        <fullName evidence="12">Polygalacturonase-like</fullName>
    </submittedName>
</protein>
<evidence type="ECO:0000256" key="5">
    <source>
        <dbReference type="ARBA" id="ARBA00022801"/>
    </source>
</evidence>
<evidence type="ECO:0000256" key="2">
    <source>
        <dbReference type="ARBA" id="ARBA00008834"/>
    </source>
</evidence>
<feature type="signal peptide" evidence="10">
    <location>
        <begin position="1"/>
        <end position="24"/>
    </location>
</feature>
<keyword evidence="11" id="KW-1185">Reference proteome</keyword>
<dbReference type="InterPro" id="IPR000743">
    <property type="entry name" value="Glyco_hydro_28"/>
</dbReference>
<dbReference type="PROSITE" id="PS00502">
    <property type="entry name" value="POLYGALACTURONASE"/>
    <property type="match status" value="1"/>
</dbReference>
<dbReference type="InterPro" id="IPR006626">
    <property type="entry name" value="PbH1"/>
</dbReference>
<accession>A0A6P6WVW7</accession>
<keyword evidence="10" id="KW-0732">Signal</keyword>
<dbReference type="SMART" id="SM00710">
    <property type="entry name" value="PbH1"/>
    <property type="match status" value="5"/>
</dbReference>
<evidence type="ECO:0000313" key="11">
    <source>
        <dbReference type="Proteomes" id="UP001652660"/>
    </source>
</evidence>
<feature type="chain" id="PRO_5028364782" evidence="10">
    <location>
        <begin position="25"/>
        <end position="390"/>
    </location>
</feature>
<dbReference type="PANTHER" id="PTHR31375">
    <property type="match status" value="1"/>
</dbReference>
<reference evidence="11" key="1">
    <citation type="journal article" date="2025" name="Foods">
        <title>Unveiling the Microbial Signatures of Arabica Coffee Cherries: Insights into Ripeness Specific Diversity, Functional Traits, and Implications for Quality and Safety.</title>
        <authorList>
            <consortium name="RefSeq"/>
            <person name="Tenea G.N."/>
            <person name="Cifuentes V."/>
            <person name="Reyes P."/>
            <person name="Cevallos-Vallejos M."/>
        </authorList>
    </citation>
    <scope>NUCLEOTIDE SEQUENCE [LARGE SCALE GENOMIC DNA]</scope>
</reference>
<dbReference type="AlphaFoldDB" id="A0A6P6WVW7"/>
<dbReference type="RefSeq" id="XP_027118801.1">
    <property type="nucleotide sequence ID" value="XM_027263000.2"/>
</dbReference>
<dbReference type="Pfam" id="PF00295">
    <property type="entry name" value="Glyco_hydro_28"/>
    <property type="match status" value="1"/>
</dbReference>
<evidence type="ECO:0000256" key="1">
    <source>
        <dbReference type="ARBA" id="ARBA00004191"/>
    </source>
</evidence>
<evidence type="ECO:0000256" key="7">
    <source>
        <dbReference type="ARBA" id="ARBA00023316"/>
    </source>
</evidence>
<dbReference type="InterPro" id="IPR011050">
    <property type="entry name" value="Pectin_lyase_fold/virulence"/>
</dbReference>
<keyword evidence="4" id="KW-0964">Secreted</keyword>
<comment type="subcellular location">
    <subcellularLocation>
        <location evidence="1">Secreted</location>
        <location evidence="1">Cell wall</location>
    </subcellularLocation>
</comment>
<dbReference type="InterPro" id="IPR012334">
    <property type="entry name" value="Pectin_lyas_fold"/>
</dbReference>
<comment type="similarity">
    <text evidence="2 9">Belongs to the glycosyl hydrolase 28 family.</text>
</comment>
<evidence type="ECO:0000313" key="12">
    <source>
        <dbReference type="RefSeq" id="XP_027118801.1"/>
    </source>
</evidence>
<dbReference type="FunFam" id="2.160.20.10:FF:000016">
    <property type="entry name" value="Polygalacturonase 7"/>
    <property type="match status" value="1"/>
</dbReference>
<organism evidence="11 12">
    <name type="scientific">Coffea arabica</name>
    <name type="common">Arabian coffee</name>
    <dbReference type="NCBI Taxonomy" id="13443"/>
    <lineage>
        <taxon>Eukaryota</taxon>
        <taxon>Viridiplantae</taxon>
        <taxon>Streptophyta</taxon>
        <taxon>Embryophyta</taxon>
        <taxon>Tracheophyta</taxon>
        <taxon>Spermatophyta</taxon>
        <taxon>Magnoliopsida</taxon>
        <taxon>eudicotyledons</taxon>
        <taxon>Gunneridae</taxon>
        <taxon>Pentapetalae</taxon>
        <taxon>asterids</taxon>
        <taxon>lamiids</taxon>
        <taxon>Gentianales</taxon>
        <taxon>Rubiaceae</taxon>
        <taxon>Ixoroideae</taxon>
        <taxon>Gardenieae complex</taxon>
        <taxon>Bertiereae - Coffeeae clade</taxon>
        <taxon>Coffeeae</taxon>
        <taxon>Coffea</taxon>
    </lineage>
</organism>
<name>A0A6P6WVW7_COFAR</name>
<keyword evidence="3" id="KW-0134">Cell wall</keyword>
<keyword evidence="7" id="KW-0961">Cell wall biogenesis/degradation</keyword>
<dbReference type="GO" id="GO:0004650">
    <property type="term" value="F:polygalacturonase activity"/>
    <property type="evidence" value="ECO:0007669"/>
    <property type="project" value="InterPro"/>
</dbReference>
<evidence type="ECO:0000256" key="10">
    <source>
        <dbReference type="SAM" id="SignalP"/>
    </source>
</evidence>
<evidence type="ECO:0000256" key="9">
    <source>
        <dbReference type="RuleBase" id="RU361169"/>
    </source>
</evidence>
<dbReference type="GO" id="GO:0005975">
    <property type="term" value="P:carbohydrate metabolic process"/>
    <property type="evidence" value="ECO:0007669"/>
    <property type="project" value="InterPro"/>
</dbReference>
<gene>
    <name evidence="12" type="primary">LOC113736047</name>
</gene>
<evidence type="ECO:0000256" key="8">
    <source>
        <dbReference type="PROSITE-ProRule" id="PRU10052"/>
    </source>
</evidence>
<dbReference type="Gene3D" id="2.160.20.10">
    <property type="entry name" value="Single-stranded right-handed beta-helix, Pectin lyase-like"/>
    <property type="match status" value="1"/>
</dbReference>
<proteinExistence type="inferred from homology"/>
<dbReference type="Proteomes" id="UP001652660">
    <property type="component" value="Chromosome 3c"/>
</dbReference>
<evidence type="ECO:0000256" key="6">
    <source>
        <dbReference type="ARBA" id="ARBA00023295"/>
    </source>
</evidence>
<keyword evidence="5 9" id="KW-0378">Hydrolase</keyword>
<evidence type="ECO:0000256" key="4">
    <source>
        <dbReference type="ARBA" id="ARBA00022525"/>
    </source>
</evidence>
<keyword evidence="6 9" id="KW-0326">Glycosidase</keyword>
<dbReference type="GeneID" id="113736047"/>
<feature type="active site" evidence="8">
    <location>
        <position position="239"/>
    </location>
</feature>
<reference evidence="12" key="2">
    <citation type="submission" date="2025-08" db="UniProtKB">
        <authorList>
            <consortium name="RefSeq"/>
        </authorList>
    </citation>
    <scope>IDENTIFICATION</scope>
    <source>
        <tissue evidence="12">Leaves</tissue>
    </source>
</reference>
<dbReference type="GO" id="GO:0071555">
    <property type="term" value="P:cell wall organization"/>
    <property type="evidence" value="ECO:0007669"/>
    <property type="project" value="UniProtKB-KW"/>
</dbReference>